<dbReference type="RefSeq" id="WP_379524260.1">
    <property type="nucleotide sequence ID" value="NZ_JBHSPA010000115.1"/>
</dbReference>
<proteinExistence type="predicted"/>
<evidence type="ECO:0000256" key="1">
    <source>
        <dbReference type="SAM" id="Phobius"/>
    </source>
</evidence>
<feature type="transmembrane region" description="Helical" evidence="1">
    <location>
        <begin position="102"/>
        <end position="122"/>
    </location>
</feature>
<keyword evidence="1" id="KW-0472">Membrane</keyword>
<sequence length="183" mass="19920">MTIHMSVPGVPRWARIAAWTITLAVLPASLWRIGAMTFHLPIITPSPIGPEPTLGMPGELYVVLLSIFSEAAAFTAFGLIAGWGEVFPSWIPGLGGRRVPPLAAVVPAALGAAVLTWTWTFVTVNILRGHDVHGRALPSYFPLNFDDWKGVLAVAAYAPLLLWGPLLAVLTVAYWRRRHRPSR</sequence>
<dbReference type="EMBL" id="JBHSPA010000115">
    <property type="protein sequence ID" value="MFC5834849.1"/>
    <property type="molecule type" value="Genomic_DNA"/>
</dbReference>
<keyword evidence="3" id="KW-1185">Reference proteome</keyword>
<comment type="caution">
    <text evidence="2">The sequence shown here is derived from an EMBL/GenBank/DDBJ whole genome shotgun (WGS) entry which is preliminary data.</text>
</comment>
<evidence type="ECO:0008006" key="4">
    <source>
        <dbReference type="Google" id="ProtNLM"/>
    </source>
</evidence>
<keyword evidence="1" id="KW-0812">Transmembrane</keyword>
<protein>
    <recommendedName>
        <fullName evidence="4">DUF3995 domain-containing protein</fullName>
    </recommendedName>
</protein>
<accession>A0ABW1D9W1</accession>
<name>A0ABW1D9W1_9ACTN</name>
<organism evidence="2 3">
    <name type="scientific">Nonomuraea insulae</name>
    <dbReference type="NCBI Taxonomy" id="1616787"/>
    <lineage>
        <taxon>Bacteria</taxon>
        <taxon>Bacillati</taxon>
        <taxon>Actinomycetota</taxon>
        <taxon>Actinomycetes</taxon>
        <taxon>Streptosporangiales</taxon>
        <taxon>Streptosporangiaceae</taxon>
        <taxon>Nonomuraea</taxon>
    </lineage>
</organism>
<gene>
    <name evidence="2" type="ORF">ACFPZ3_64340</name>
</gene>
<dbReference type="Proteomes" id="UP001596058">
    <property type="component" value="Unassembled WGS sequence"/>
</dbReference>
<keyword evidence="1" id="KW-1133">Transmembrane helix</keyword>
<evidence type="ECO:0000313" key="3">
    <source>
        <dbReference type="Proteomes" id="UP001596058"/>
    </source>
</evidence>
<evidence type="ECO:0000313" key="2">
    <source>
        <dbReference type="EMBL" id="MFC5834849.1"/>
    </source>
</evidence>
<reference evidence="3" key="1">
    <citation type="journal article" date="2019" name="Int. J. Syst. Evol. Microbiol.">
        <title>The Global Catalogue of Microorganisms (GCM) 10K type strain sequencing project: providing services to taxonomists for standard genome sequencing and annotation.</title>
        <authorList>
            <consortium name="The Broad Institute Genomics Platform"/>
            <consortium name="The Broad Institute Genome Sequencing Center for Infectious Disease"/>
            <person name="Wu L."/>
            <person name="Ma J."/>
        </authorList>
    </citation>
    <scope>NUCLEOTIDE SEQUENCE [LARGE SCALE GENOMIC DNA]</scope>
    <source>
        <strain evidence="3">CCUG 53903</strain>
    </source>
</reference>
<feature type="transmembrane region" description="Helical" evidence="1">
    <location>
        <begin position="60"/>
        <end position="81"/>
    </location>
</feature>
<feature type="transmembrane region" description="Helical" evidence="1">
    <location>
        <begin position="151"/>
        <end position="175"/>
    </location>
</feature>
<feature type="transmembrane region" description="Helical" evidence="1">
    <location>
        <begin position="16"/>
        <end position="40"/>
    </location>
</feature>